<dbReference type="KEGG" id="paru:CYR75_15770"/>
<gene>
    <name evidence="2" type="ORF">CYR75_15770</name>
</gene>
<dbReference type="AlphaFoldDB" id="A0A2K9MLB0"/>
<reference evidence="2 3" key="1">
    <citation type="submission" date="2017-12" db="EMBL/GenBank/DDBJ databases">
        <title>Genomic analysis of Paracoccus sp. CBA4604.</title>
        <authorList>
            <person name="Roh S.W."/>
            <person name="Kim J.Y."/>
            <person name="Kim J.S."/>
        </authorList>
    </citation>
    <scope>NUCLEOTIDE SEQUENCE [LARGE SCALE GENOMIC DNA]</scope>
    <source>
        <strain evidence="2 3">CBA4604</strain>
        <plasmid evidence="3">pcba4604-02</plasmid>
    </source>
</reference>
<feature type="compositionally biased region" description="Low complexity" evidence="1">
    <location>
        <begin position="52"/>
        <end position="64"/>
    </location>
</feature>
<evidence type="ECO:0000256" key="1">
    <source>
        <dbReference type="SAM" id="MobiDB-lite"/>
    </source>
</evidence>
<dbReference type="EMBL" id="CP025585">
    <property type="protein sequence ID" value="AUM75876.1"/>
    <property type="molecule type" value="Genomic_DNA"/>
</dbReference>
<keyword evidence="3" id="KW-1185">Reference proteome</keyword>
<evidence type="ECO:0000313" key="3">
    <source>
        <dbReference type="Proteomes" id="UP000234882"/>
    </source>
</evidence>
<dbReference type="Proteomes" id="UP000234882">
    <property type="component" value="Plasmid pCBA4604-02"/>
</dbReference>
<keyword evidence="2" id="KW-0614">Plasmid</keyword>
<name>A0A2K9MLB0_9RHOB</name>
<sequence>MADECRSIEDLHDLVLIGQKLAQDMVERELALGRDEGGGMGETFEDLRGLPTGTEGAAGEAAVW</sequence>
<accession>A0A2K9MLB0</accession>
<geneLocation type="plasmid" evidence="3">
    <name>pcba4604-02</name>
</geneLocation>
<organism evidence="2 3">
    <name type="scientific">Paracoccus jeotgali</name>
    <dbReference type="NCBI Taxonomy" id="2065379"/>
    <lineage>
        <taxon>Bacteria</taxon>
        <taxon>Pseudomonadati</taxon>
        <taxon>Pseudomonadota</taxon>
        <taxon>Alphaproteobacteria</taxon>
        <taxon>Rhodobacterales</taxon>
        <taxon>Paracoccaceae</taxon>
        <taxon>Paracoccus</taxon>
    </lineage>
</organism>
<proteinExistence type="predicted"/>
<evidence type="ECO:0000313" key="2">
    <source>
        <dbReference type="EMBL" id="AUM75876.1"/>
    </source>
</evidence>
<protein>
    <submittedName>
        <fullName evidence="2">Uncharacterized protein</fullName>
    </submittedName>
</protein>
<feature type="region of interest" description="Disordered" evidence="1">
    <location>
        <begin position="34"/>
        <end position="64"/>
    </location>
</feature>